<name>A0A133XNT1_9RHOO</name>
<dbReference type="Gene3D" id="1.10.1760.20">
    <property type="match status" value="1"/>
</dbReference>
<evidence type="ECO:0000256" key="1">
    <source>
        <dbReference type="ARBA" id="ARBA00004651"/>
    </source>
</evidence>
<feature type="transmembrane region" description="Helical" evidence="7">
    <location>
        <begin position="162"/>
        <end position="184"/>
    </location>
</feature>
<feature type="transmembrane region" description="Helical" evidence="7">
    <location>
        <begin position="20"/>
        <end position="38"/>
    </location>
</feature>
<keyword evidence="9" id="KW-1185">Reference proteome</keyword>
<evidence type="ECO:0000313" key="8">
    <source>
        <dbReference type="EMBL" id="KXB32603.1"/>
    </source>
</evidence>
<comment type="caution">
    <text evidence="8">The sequence shown here is derived from an EMBL/GenBank/DDBJ whole genome shotgun (WGS) entry which is preliminary data.</text>
</comment>
<keyword evidence="3" id="KW-1003">Cell membrane</keyword>
<dbReference type="Proteomes" id="UP000070186">
    <property type="component" value="Unassembled WGS sequence"/>
</dbReference>
<dbReference type="Pfam" id="PF01891">
    <property type="entry name" value="CbiM"/>
    <property type="match status" value="1"/>
</dbReference>
<protein>
    <recommendedName>
        <fullName evidence="10">Cobalamin biosynthesis protein CbiM</fullName>
    </recommendedName>
</protein>
<evidence type="ECO:0008006" key="10">
    <source>
        <dbReference type="Google" id="ProtNLM"/>
    </source>
</evidence>
<evidence type="ECO:0000256" key="4">
    <source>
        <dbReference type="ARBA" id="ARBA00022692"/>
    </source>
</evidence>
<dbReference type="GO" id="GO:0005886">
    <property type="term" value="C:plasma membrane"/>
    <property type="evidence" value="ECO:0007669"/>
    <property type="project" value="UniProtKB-SubCell"/>
</dbReference>
<dbReference type="GO" id="GO:0000041">
    <property type="term" value="P:transition metal ion transport"/>
    <property type="evidence" value="ECO:0007669"/>
    <property type="project" value="InterPro"/>
</dbReference>
<evidence type="ECO:0000256" key="3">
    <source>
        <dbReference type="ARBA" id="ARBA00022475"/>
    </source>
</evidence>
<proteinExistence type="predicted"/>
<dbReference type="EMBL" id="LODL01000005">
    <property type="protein sequence ID" value="KXB32603.1"/>
    <property type="molecule type" value="Genomic_DNA"/>
</dbReference>
<evidence type="ECO:0000256" key="6">
    <source>
        <dbReference type="ARBA" id="ARBA00023136"/>
    </source>
</evidence>
<dbReference type="AlphaFoldDB" id="A0A133XNT1"/>
<sequence>MPLFARSLFKAPWGRLKDSEAMNVWLGMVVLLTVIWSLKAGVKPGLAFHLLGATVFTLTCGPHLAFVGLCLVLLGVTLNGAAGTLAYATNALLLAGVGVGVAYLFHRLASRFLPPHFFVYIFVNGFLGAAFSAISVGFAATVFLSLSGAYTWEYLVSDYFPYFMLLGFSEAWLSGMLITLFVVYRPNWVATFDDSRYLANK</sequence>
<reference evidence="8 9" key="1">
    <citation type="submission" date="2015-12" db="EMBL/GenBank/DDBJ databases">
        <title>Nitrous oxide reduction kinetics distinguish bacteria harboring typical versus atypical NosZ.</title>
        <authorList>
            <person name="Yoon S."/>
            <person name="Nissen S."/>
            <person name="Park D."/>
            <person name="Sanford R.A."/>
            <person name="Loeffler F.E."/>
        </authorList>
    </citation>
    <scope>NUCLEOTIDE SEQUENCE [LARGE SCALE GENOMIC DNA]</scope>
    <source>
        <strain evidence="8 9">ATCC BAA-841</strain>
    </source>
</reference>
<organism evidence="8 9">
    <name type="scientific">Dechloromonas denitrificans</name>
    <dbReference type="NCBI Taxonomy" id="281362"/>
    <lineage>
        <taxon>Bacteria</taxon>
        <taxon>Pseudomonadati</taxon>
        <taxon>Pseudomonadota</taxon>
        <taxon>Betaproteobacteria</taxon>
        <taxon>Rhodocyclales</taxon>
        <taxon>Azonexaceae</taxon>
        <taxon>Dechloromonas</taxon>
    </lineage>
</organism>
<feature type="transmembrane region" description="Helical" evidence="7">
    <location>
        <begin position="117"/>
        <end position="150"/>
    </location>
</feature>
<evidence type="ECO:0000313" key="9">
    <source>
        <dbReference type="Proteomes" id="UP000070186"/>
    </source>
</evidence>
<keyword evidence="5 7" id="KW-1133">Transmembrane helix</keyword>
<feature type="transmembrane region" description="Helical" evidence="7">
    <location>
        <begin position="84"/>
        <end position="105"/>
    </location>
</feature>
<dbReference type="InterPro" id="IPR002751">
    <property type="entry name" value="CbiM/NikMN"/>
</dbReference>
<comment type="subcellular location">
    <subcellularLocation>
        <location evidence="1">Cell membrane</location>
        <topology evidence="1">Multi-pass membrane protein</topology>
    </subcellularLocation>
</comment>
<keyword evidence="2" id="KW-0813">Transport</keyword>
<feature type="transmembrane region" description="Helical" evidence="7">
    <location>
        <begin position="50"/>
        <end position="78"/>
    </location>
</feature>
<accession>A0A133XNT1</accession>
<evidence type="ECO:0000256" key="5">
    <source>
        <dbReference type="ARBA" id="ARBA00022989"/>
    </source>
</evidence>
<evidence type="ECO:0000256" key="7">
    <source>
        <dbReference type="SAM" id="Phobius"/>
    </source>
</evidence>
<gene>
    <name evidence="8" type="ORF">AT959_01735</name>
</gene>
<keyword evidence="6 7" id="KW-0472">Membrane</keyword>
<evidence type="ECO:0000256" key="2">
    <source>
        <dbReference type="ARBA" id="ARBA00022448"/>
    </source>
</evidence>
<dbReference type="STRING" id="281362.AT959_01735"/>
<keyword evidence="4 7" id="KW-0812">Transmembrane</keyword>